<evidence type="ECO:0000256" key="7">
    <source>
        <dbReference type="ARBA" id="ARBA00023136"/>
    </source>
</evidence>
<reference evidence="11 12" key="1">
    <citation type="submission" date="2018-06" db="EMBL/GenBank/DDBJ databases">
        <authorList>
            <consortium name="Pathogen Informatics"/>
            <person name="Doyle S."/>
        </authorList>
    </citation>
    <scope>NUCLEOTIDE SEQUENCE [LARGE SCALE GENOMIC DNA]</scope>
    <source>
        <strain evidence="11 12">NCTC9128</strain>
    </source>
</reference>
<dbReference type="PANTHER" id="PTHR33989">
    <property type="match status" value="1"/>
</dbReference>
<feature type="domain" description="Phosphotransferase system EIIC" evidence="10">
    <location>
        <begin position="30"/>
        <end position="138"/>
    </location>
</feature>
<dbReference type="GO" id="GO:0005886">
    <property type="term" value="C:plasma membrane"/>
    <property type="evidence" value="ECO:0007669"/>
    <property type="project" value="UniProtKB-SubCell"/>
</dbReference>
<dbReference type="PANTHER" id="PTHR33989:SF4">
    <property type="entry name" value="PTS SYSTEM N,N'-DIACETYLCHITOBIOSE-SPECIFIC EIIC COMPONENT"/>
    <property type="match status" value="1"/>
</dbReference>
<protein>
    <submittedName>
        <fullName evidence="11">PTS system chitobiose-specific transporter subunit IIC</fullName>
    </submittedName>
</protein>
<dbReference type="Pfam" id="PF02378">
    <property type="entry name" value="PTS_EIIC"/>
    <property type="match status" value="1"/>
</dbReference>
<evidence type="ECO:0000256" key="6">
    <source>
        <dbReference type="ARBA" id="ARBA00022989"/>
    </source>
</evidence>
<feature type="transmembrane region" description="Helical" evidence="9">
    <location>
        <begin position="114"/>
        <end position="133"/>
    </location>
</feature>
<dbReference type="GO" id="GO:1902815">
    <property type="term" value="P:N,N'-diacetylchitobiose import"/>
    <property type="evidence" value="ECO:0007669"/>
    <property type="project" value="TreeGrafter"/>
</dbReference>
<dbReference type="EMBL" id="UAWN01000017">
    <property type="protein sequence ID" value="SQC42295.1"/>
    <property type="molecule type" value="Genomic_DNA"/>
</dbReference>
<evidence type="ECO:0000313" key="11">
    <source>
        <dbReference type="EMBL" id="SQC42295.1"/>
    </source>
</evidence>
<evidence type="ECO:0000256" key="1">
    <source>
        <dbReference type="ARBA" id="ARBA00004651"/>
    </source>
</evidence>
<keyword evidence="6 9" id="KW-1133">Transmembrane helix</keyword>
<keyword evidence="2" id="KW-0813">Transport</keyword>
<evidence type="ECO:0000256" key="8">
    <source>
        <dbReference type="SAM" id="MobiDB-lite"/>
    </source>
</evidence>
<dbReference type="GO" id="GO:0009401">
    <property type="term" value="P:phosphoenolpyruvate-dependent sugar phosphotransferase system"/>
    <property type="evidence" value="ECO:0007669"/>
    <property type="project" value="InterPro"/>
</dbReference>
<keyword evidence="5 9" id="KW-0812">Transmembrane</keyword>
<sequence>MSKVIDSLEKVLLPFAVKIGKQPHINAIKNGFIKLMPLTLAGAMFVLINNVFLSFGEGSFFYSMGIRLDASTIETLNGFKAIGGNVYNGTLGIMSLMAPFFIGSALAEERKVDPMAAGLLAVAAFMTVTPYSVGEAYAVAPTGWAGRTSSPDDYRSGRCGTVHLRDPSQLGD</sequence>
<dbReference type="InterPro" id="IPR003352">
    <property type="entry name" value="PTS_EIIC"/>
</dbReference>
<name>A0A2X3F8F7_KLEPN</name>
<evidence type="ECO:0000256" key="5">
    <source>
        <dbReference type="ARBA" id="ARBA00022692"/>
    </source>
</evidence>
<keyword evidence="4" id="KW-0762">Sugar transport</keyword>
<dbReference type="GO" id="GO:0008982">
    <property type="term" value="F:protein-N(PI)-phosphohistidine-sugar phosphotransferase activity"/>
    <property type="evidence" value="ECO:0007669"/>
    <property type="project" value="InterPro"/>
</dbReference>
<organism evidence="11 12">
    <name type="scientific">Klebsiella pneumoniae</name>
    <dbReference type="NCBI Taxonomy" id="573"/>
    <lineage>
        <taxon>Bacteria</taxon>
        <taxon>Pseudomonadati</taxon>
        <taxon>Pseudomonadota</taxon>
        <taxon>Gammaproteobacteria</taxon>
        <taxon>Enterobacterales</taxon>
        <taxon>Enterobacteriaceae</taxon>
        <taxon>Klebsiella/Raoultella group</taxon>
        <taxon>Klebsiella</taxon>
        <taxon>Klebsiella pneumoniae complex</taxon>
    </lineage>
</organism>
<accession>A0A2X3F8F7</accession>
<comment type="subcellular location">
    <subcellularLocation>
        <location evidence="1">Cell membrane</location>
        <topology evidence="1">Multi-pass membrane protein</topology>
    </subcellularLocation>
</comment>
<feature type="transmembrane region" description="Helical" evidence="9">
    <location>
        <begin position="35"/>
        <end position="55"/>
    </location>
</feature>
<dbReference type="InterPro" id="IPR051088">
    <property type="entry name" value="PTS_Sugar-EIIC/EIIB"/>
</dbReference>
<evidence type="ECO:0000256" key="2">
    <source>
        <dbReference type="ARBA" id="ARBA00022448"/>
    </source>
</evidence>
<evidence type="ECO:0000256" key="3">
    <source>
        <dbReference type="ARBA" id="ARBA00022475"/>
    </source>
</evidence>
<evidence type="ECO:0000259" key="10">
    <source>
        <dbReference type="Pfam" id="PF02378"/>
    </source>
</evidence>
<evidence type="ECO:0000256" key="4">
    <source>
        <dbReference type="ARBA" id="ARBA00022597"/>
    </source>
</evidence>
<evidence type="ECO:0000313" key="12">
    <source>
        <dbReference type="Proteomes" id="UP000251088"/>
    </source>
</evidence>
<dbReference type="Proteomes" id="UP000251088">
    <property type="component" value="Unassembled WGS sequence"/>
</dbReference>
<proteinExistence type="predicted"/>
<dbReference type="AlphaFoldDB" id="A0A2X3F8F7"/>
<evidence type="ECO:0000256" key="9">
    <source>
        <dbReference type="SAM" id="Phobius"/>
    </source>
</evidence>
<keyword evidence="3" id="KW-1003">Cell membrane</keyword>
<gene>
    <name evidence="11" type="primary">chbC_1</name>
    <name evidence="11" type="ORF">NCTC9128_07725</name>
</gene>
<feature type="transmembrane region" description="Helical" evidence="9">
    <location>
        <begin position="86"/>
        <end position="107"/>
    </location>
</feature>
<feature type="region of interest" description="Disordered" evidence="8">
    <location>
        <begin position="149"/>
        <end position="172"/>
    </location>
</feature>
<keyword evidence="7 9" id="KW-0472">Membrane</keyword>